<dbReference type="Pfam" id="PF00114">
    <property type="entry name" value="Pilin"/>
    <property type="match status" value="1"/>
</dbReference>
<dbReference type="Gene3D" id="3.30.700.10">
    <property type="entry name" value="Glycoprotein, Type 4 Pilin"/>
    <property type="match status" value="1"/>
</dbReference>
<dbReference type="Pfam" id="PF07963">
    <property type="entry name" value="N_methyl"/>
    <property type="match status" value="1"/>
</dbReference>
<dbReference type="PROSITE" id="PS00409">
    <property type="entry name" value="PROKAR_NTER_METHYL"/>
    <property type="match status" value="1"/>
</dbReference>
<dbReference type="GO" id="GO:0015628">
    <property type="term" value="P:protein secretion by the type II secretion system"/>
    <property type="evidence" value="ECO:0007669"/>
    <property type="project" value="InterPro"/>
</dbReference>
<name>A0A510I815_9VIBR</name>
<evidence type="ECO:0000256" key="3">
    <source>
        <dbReference type="ARBA" id="ARBA00022481"/>
    </source>
</evidence>
<dbReference type="InterPro" id="IPR001082">
    <property type="entry name" value="Pilin"/>
</dbReference>
<dbReference type="NCBIfam" id="TIGR02532">
    <property type="entry name" value="IV_pilin_GFxxxE"/>
    <property type="match status" value="1"/>
</dbReference>
<dbReference type="InterPro" id="IPR045584">
    <property type="entry name" value="Pilin-like"/>
</dbReference>
<dbReference type="EMBL" id="AP019798">
    <property type="protein sequence ID" value="BBL89874.1"/>
    <property type="molecule type" value="Genomic_DNA"/>
</dbReference>
<dbReference type="RefSeq" id="WP_088880392.1">
    <property type="nucleotide sequence ID" value="NZ_AP019798.1"/>
</dbReference>
<comment type="subunit">
    <text evidence="2">The pili are polar flexible filaments of about 5.4 nanometers diameter and 2.5 micrometers average length; they consist of only a single polypeptide chain arranged in a helical configuration of five subunits per turn in the assembled pilus.</text>
</comment>
<evidence type="ECO:0000256" key="4">
    <source>
        <dbReference type="RuleBase" id="RU000389"/>
    </source>
</evidence>
<dbReference type="GO" id="GO:0015627">
    <property type="term" value="C:type II protein secretion system complex"/>
    <property type="evidence" value="ECO:0007669"/>
    <property type="project" value="InterPro"/>
</dbReference>
<evidence type="ECO:0000256" key="2">
    <source>
        <dbReference type="ARBA" id="ARBA00011156"/>
    </source>
</evidence>
<keyword evidence="3" id="KW-0488">Methylation</keyword>
<dbReference type="GO" id="GO:0043107">
    <property type="term" value="P:type IV pilus-dependent motility"/>
    <property type="evidence" value="ECO:0007669"/>
    <property type="project" value="TreeGrafter"/>
</dbReference>
<keyword evidence="4" id="KW-0281">Fimbrium</keyword>
<proteinExistence type="inferred from homology"/>
<dbReference type="PANTHER" id="PTHR30093">
    <property type="entry name" value="GENERAL SECRETION PATHWAY PROTEIN G"/>
    <property type="match status" value="1"/>
</dbReference>
<accession>A0A510I815</accession>
<dbReference type="InterPro" id="IPR000983">
    <property type="entry name" value="Bac_GSPG_pilin"/>
</dbReference>
<dbReference type="AlphaFoldDB" id="A0A510I815"/>
<evidence type="ECO:0000256" key="1">
    <source>
        <dbReference type="ARBA" id="ARBA00005233"/>
    </source>
</evidence>
<dbReference type="KEGG" id="vro:BSZ04_10900"/>
<sequence>MNVTKRKIQKGFTLIELMIVVAVIGVLAAIAIPQYQNYVAKSELGSGLATITSIRTNVEDYVVTNGAFPDGTTAGQKPTDLGVIQPGNGTIRFVKAKGQLLLTFASTGNSPDVNSAKIALVRASGGTWTCKSTLDAPLLPKSCTKDATL</sequence>
<dbReference type="SUPFAM" id="SSF54523">
    <property type="entry name" value="Pili subunits"/>
    <property type="match status" value="1"/>
</dbReference>
<dbReference type="GeneID" id="47655785"/>
<evidence type="ECO:0000313" key="5">
    <source>
        <dbReference type="EMBL" id="BBL89874.1"/>
    </source>
</evidence>
<protein>
    <submittedName>
        <fullName evidence="5">Prepilin-type N-terminal cleavage/methylation domain-containing protein</fullName>
    </submittedName>
</protein>
<dbReference type="Proteomes" id="UP000315115">
    <property type="component" value="Chromosome 1"/>
</dbReference>
<gene>
    <name evidence="5" type="ORF">VroAM7_25270</name>
</gene>
<dbReference type="PANTHER" id="PTHR30093:SF34">
    <property type="entry name" value="PREPILIN PEPTIDASE-DEPENDENT PROTEIN D"/>
    <property type="match status" value="1"/>
</dbReference>
<comment type="similarity">
    <text evidence="1 4">Belongs to the N-Me-Phe pilin family.</text>
</comment>
<dbReference type="GO" id="GO:0044096">
    <property type="term" value="C:type IV pilus"/>
    <property type="evidence" value="ECO:0007669"/>
    <property type="project" value="TreeGrafter"/>
</dbReference>
<dbReference type="PRINTS" id="PR00813">
    <property type="entry name" value="BCTERIALGSPG"/>
</dbReference>
<dbReference type="InterPro" id="IPR012902">
    <property type="entry name" value="N_methyl_site"/>
</dbReference>
<dbReference type="GO" id="GO:0007155">
    <property type="term" value="P:cell adhesion"/>
    <property type="evidence" value="ECO:0007669"/>
    <property type="project" value="InterPro"/>
</dbReference>
<evidence type="ECO:0000313" key="6">
    <source>
        <dbReference type="Proteomes" id="UP000315115"/>
    </source>
</evidence>
<organism evidence="5 6">
    <name type="scientific">Vibrio rotiferianus</name>
    <dbReference type="NCBI Taxonomy" id="190895"/>
    <lineage>
        <taxon>Bacteria</taxon>
        <taxon>Pseudomonadati</taxon>
        <taxon>Pseudomonadota</taxon>
        <taxon>Gammaproteobacteria</taxon>
        <taxon>Vibrionales</taxon>
        <taxon>Vibrionaceae</taxon>
        <taxon>Vibrio</taxon>
    </lineage>
</organism>
<reference evidence="6" key="1">
    <citation type="submission" date="2019-07" db="EMBL/GenBank/DDBJ databases">
        <title>Complete Genome Sequences of Vibrion rotiferianus strain AM7.</title>
        <authorList>
            <person name="Miyazaki K."/>
            <person name="Wiseschart A."/>
            <person name="Pootanakit K."/>
            <person name="Ishimori K."/>
            <person name="Kitahara K."/>
        </authorList>
    </citation>
    <scope>NUCLEOTIDE SEQUENCE [LARGE SCALE GENOMIC DNA]</scope>
    <source>
        <strain evidence="6">AM7</strain>
    </source>
</reference>